<gene>
    <name evidence="1" type="ORF">ACJ8NA_14860</name>
</gene>
<sequence>MTLPNPDHLNPEQLRALAAQLIQRVETLDQQVETMGKTVETMGQKINRDQTVIEKLTH</sequence>
<evidence type="ECO:0000313" key="1">
    <source>
        <dbReference type="EMBL" id="MFL8999909.1"/>
    </source>
</evidence>
<accession>A0ABW8W6V2</accession>
<proteinExistence type="predicted"/>
<organism evidence="1 2">
    <name type="scientific">Pseudomonas azerbaijanorientalis</name>
    <dbReference type="NCBI Taxonomy" id="2842350"/>
    <lineage>
        <taxon>Bacteria</taxon>
        <taxon>Pseudomonadati</taxon>
        <taxon>Pseudomonadota</taxon>
        <taxon>Gammaproteobacteria</taxon>
        <taxon>Pseudomonadales</taxon>
        <taxon>Pseudomonadaceae</taxon>
        <taxon>Pseudomonas</taxon>
    </lineage>
</organism>
<keyword evidence="2" id="KW-1185">Reference proteome</keyword>
<reference evidence="1 2" key="1">
    <citation type="submission" date="2024-12" db="EMBL/GenBank/DDBJ databases">
        <title>Pseudomonas species isolated from Lotus nodules promote plant growth.</title>
        <authorList>
            <person name="Yu Y.-H."/>
            <person name="Kurtenbach J."/>
            <person name="Crosbie D."/>
            <person name="Brachmann A."/>
            <person name="Marin M."/>
        </authorList>
    </citation>
    <scope>NUCLEOTIDE SEQUENCE [LARGE SCALE GENOMIC DNA]</scope>
    <source>
        <strain evidence="1 2">PLb11B</strain>
    </source>
</reference>
<comment type="caution">
    <text evidence="1">The sequence shown here is derived from an EMBL/GenBank/DDBJ whole genome shotgun (WGS) entry which is preliminary data.</text>
</comment>
<dbReference type="Proteomes" id="UP001628646">
    <property type="component" value="Unassembled WGS sequence"/>
</dbReference>
<protein>
    <submittedName>
        <fullName evidence="1">Uncharacterized protein</fullName>
    </submittedName>
</protein>
<name>A0ABW8W6V2_9PSED</name>
<evidence type="ECO:0000313" key="2">
    <source>
        <dbReference type="Proteomes" id="UP001628646"/>
    </source>
</evidence>
<dbReference type="EMBL" id="JBJNUY010000006">
    <property type="protein sequence ID" value="MFL8999909.1"/>
    <property type="molecule type" value="Genomic_DNA"/>
</dbReference>
<dbReference type="RefSeq" id="WP_407802660.1">
    <property type="nucleotide sequence ID" value="NZ_JBJNUX010000041.1"/>
</dbReference>